<name>A0A291N7Z8_SPHYA</name>
<dbReference type="SUPFAM" id="SSF47336">
    <property type="entry name" value="ACP-like"/>
    <property type="match status" value="1"/>
</dbReference>
<dbReference type="PROSITE" id="PS50075">
    <property type="entry name" value="CARRIER"/>
    <property type="match status" value="1"/>
</dbReference>
<gene>
    <name evidence="2" type="ORF">A6768_23130</name>
</gene>
<dbReference type="AlphaFoldDB" id="A0A291N7Z8"/>
<evidence type="ECO:0000313" key="3">
    <source>
        <dbReference type="Proteomes" id="UP000219422"/>
    </source>
</evidence>
<dbReference type="EMBL" id="CP023741">
    <property type="protein sequence ID" value="ATI83486.1"/>
    <property type="molecule type" value="Genomic_DNA"/>
</dbReference>
<sequence>MSPDAILDIFETETGLPRDKLRPEATLAELDIASLDLVSIAFEVEDKLGVEIRTDDLKPDMTVGALIEQIQLLRSA</sequence>
<reference evidence="2 3" key="1">
    <citation type="submission" date="2017-10" db="EMBL/GenBank/DDBJ databases">
        <title>Sphingobium yanoikuyae S72.</title>
        <authorList>
            <person name="Sanchez E."/>
            <person name="Bustos P."/>
            <person name="Mendoza P."/>
            <person name="Guo X."/>
            <person name="Mendoza A."/>
        </authorList>
    </citation>
    <scope>NUCLEOTIDE SEQUENCE [LARGE SCALE GENOMIC DNA]</scope>
    <source>
        <strain evidence="2 3">S72</strain>
    </source>
</reference>
<feature type="domain" description="Carrier" evidence="1">
    <location>
        <begin position="1"/>
        <end position="74"/>
    </location>
</feature>
<dbReference type="KEGG" id="sya:A6768_23130"/>
<protein>
    <submittedName>
        <fullName evidence="2">Acyl carrier protein</fullName>
    </submittedName>
</protein>
<organism evidence="2 3">
    <name type="scientific">Sphingobium yanoikuyae</name>
    <name type="common">Sphingomonas yanoikuyae</name>
    <dbReference type="NCBI Taxonomy" id="13690"/>
    <lineage>
        <taxon>Bacteria</taxon>
        <taxon>Pseudomonadati</taxon>
        <taxon>Pseudomonadota</taxon>
        <taxon>Alphaproteobacteria</taxon>
        <taxon>Sphingomonadales</taxon>
        <taxon>Sphingomonadaceae</taxon>
        <taxon>Sphingobium</taxon>
    </lineage>
</organism>
<dbReference type="Pfam" id="PF00550">
    <property type="entry name" value="PP-binding"/>
    <property type="match status" value="1"/>
</dbReference>
<proteinExistence type="predicted"/>
<evidence type="ECO:0000313" key="2">
    <source>
        <dbReference type="EMBL" id="ATI83486.1"/>
    </source>
</evidence>
<accession>A0A291N7Z8</accession>
<evidence type="ECO:0000259" key="1">
    <source>
        <dbReference type="PROSITE" id="PS50075"/>
    </source>
</evidence>
<dbReference type="Proteomes" id="UP000219422">
    <property type="component" value="Chromosome"/>
</dbReference>
<dbReference type="InterPro" id="IPR036736">
    <property type="entry name" value="ACP-like_sf"/>
</dbReference>
<dbReference type="Gene3D" id="1.10.1200.10">
    <property type="entry name" value="ACP-like"/>
    <property type="match status" value="1"/>
</dbReference>
<dbReference type="InterPro" id="IPR009081">
    <property type="entry name" value="PP-bd_ACP"/>
</dbReference>